<evidence type="ECO:0000256" key="1">
    <source>
        <dbReference type="ARBA" id="ARBA00023118"/>
    </source>
</evidence>
<dbReference type="Pfam" id="PF09704">
    <property type="entry name" value="Cas_Cas5d"/>
    <property type="match status" value="1"/>
</dbReference>
<keyword evidence="1" id="KW-0051">Antiviral defense</keyword>
<dbReference type="InterPro" id="IPR013422">
    <property type="entry name" value="CRISPR-assoc_prot_Cas5_N"/>
</dbReference>
<evidence type="ECO:0000313" key="3">
    <source>
        <dbReference type="Proteomes" id="UP000001931"/>
    </source>
</evidence>
<proteinExistence type="predicted"/>
<evidence type="ECO:0000313" key="2">
    <source>
        <dbReference type="EMBL" id="ABC57330.1"/>
    </source>
</evidence>
<organism evidence="2 3">
    <name type="scientific">Methanosphaera stadtmanae (strain ATCC 43021 / DSM 3091 / JCM 11832 / MCB-3)</name>
    <dbReference type="NCBI Taxonomy" id="339860"/>
    <lineage>
        <taxon>Archaea</taxon>
        <taxon>Methanobacteriati</taxon>
        <taxon>Methanobacteriota</taxon>
        <taxon>Methanomada group</taxon>
        <taxon>Methanobacteria</taxon>
        <taxon>Methanobacteriales</taxon>
        <taxon>Methanobacteriaceae</taxon>
        <taxon>Methanosphaera</taxon>
    </lineage>
</organism>
<gene>
    <name evidence="2" type="ordered locus">Msp_0942</name>
</gene>
<dbReference type="KEGG" id="mst:Msp_0942"/>
<dbReference type="GO" id="GO:0043571">
    <property type="term" value="P:maintenance of CRISPR repeat elements"/>
    <property type="evidence" value="ECO:0007669"/>
    <property type="project" value="InterPro"/>
</dbReference>
<dbReference type="EMBL" id="CP000102">
    <property type="protein sequence ID" value="ABC57330.1"/>
    <property type="molecule type" value="Genomic_DNA"/>
</dbReference>
<name>Q2NFS3_METST</name>
<dbReference type="STRING" id="339860.Msp_0942"/>
<dbReference type="InterPro" id="IPR021124">
    <property type="entry name" value="CRISPR-assoc_prot_Cas5"/>
</dbReference>
<sequence>MYNKLIEFNIESSFGCFNKPFSNKGGLLSYNIPPKTSIIGMVCSILGIEFDDYIEKDDVRVYAIEKFYDIKVSVQMMSKVRSSRIIFNNTSDGDIANIHQDLLIKPKYKIFISFPDTLVEYEKDFINKLKKHETVYNLYMGRNEFPISYEFISEYPIESKEYTCDDSNELRNLKVIGILKRSKIDNLKIETTNEDDDEEFDFFNFSDNTVTLNNNMEYLLREYPIKRSNFTNFSYEFISYYQDTEDLSSYFCNIELKNNETITLTKIYLDNKVGEERWIQMI</sequence>
<dbReference type="HOGENOM" id="CLU_985586_0_0_2"/>
<dbReference type="RefSeq" id="WP_011406529.1">
    <property type="nucleotide sequence ID" value="NC_007681.1"/>
</dbReference>
<reference evidence="2 3" key="1">
    <citation type="journal article" date="2006" name="J. Bacteriol.">
        <title>The genome sequence of Methanosphaera stadtmanae reveals why this human intestinal archaeon is restricted to methanol and H2 for methane formation and ATP synthesis.</title>
        <authorList>
            <person name="Fricke W.F."/>
            <person name="Seedorf H."/>
            <person name="Henne A."/>
            <person name="Kruer M."/>
            <person name="Liesegang H."/>
            <person name="Hedderich R."/>
            <person name="Gottschalk G."/>
            <person name="Thauer R.K."/>
        </authorList>
    </citation>
    <scope>NUCLEOTIDE SEQUENCE [LARGE SCALE GENOMIC DNA]</scope>
    <source>
        <strain evidence="3">ATCC 43021 / DSM 3091 / JCM 11832 / MCB-3</strain>
    </source>
</reference>
<protein>
    <recommendedName>
        <fullName evidence="4">Type I-B CRISPR-associated protein Cas5</fullName>
    </recommendedName>
</protein>
<dbReference type="eggNOG" id="arCOG02758">
    <property type="taxonomic scope" value="Archaea"/>
</dbReference>
<dbReference type="AlphaFoldDB" id="Q2NFS3"/>
<dbReference type="GO" id="GO:0051607">
    <property type="term" value="P:defense response to virus"/>
    <property type="evidence" value="ECO:0007669"/>
    <property type="project" value="UniProtKB-KW"/>
</dbReference>
<evidence type="ECO:0008006" key="4">
    <source>
        <dbReference type="Google" id="ProtNLM"/>
    </source>
</evidence>
<dbReference type="Gene3D" id="3.30.70.2660">
    <property type="match status" value="1"/>
</dbReference>
<dbReference type="NCBIfam" id="TIGR02593">
    <property type="entry name" value="CRISPR_cas5"/>
    <property type="match status" value="1"/>
</dbReference>
<dbReference type="GeneID" id="3854928"/>
<dbReference type="Proteomes" id="UP000001931">
    <property type="component" value="Chromosome"/>
</dbReference>
<keyword evidence="3" id="KW-1185">Reference proteome</keyword>
<dbReference type="OrthoDB" id="42959at2157"/>
<accession>Q2NFS3</accession>